<protein>
    <submittedName>
        <fullName evidence="1">Uncharacterized protein</fullName>
    </submittedName>
</protein>
<proteinExistence type="predicted"/>
<accession>A0A0E9VFA2</accession>
<name>A0A0E9VFA2_ANGAN</name>
<sequence length="16" mass="1746">MGQMPPLYTATSGRVH</sequence>
<evidence type="ECO:0000313" key="1">
    <source>
        <dbReference type="EMBL" id="JAH76701.1"/>
    </source>
</evidence>
<reference evidence="1" key="1">
    <citation type="submission" date="2014-11" db="EMBL/GenBank/DDBJ databases">
        <authorList>
            <person name="Amaro Gonzalez C."/>
        </authorList>
    </citation>
    <scope>NUCLEOTIDE SEQUENCE</scope>
</reference>
<dbReference type="AlphaFoldDB" id="A0A0E9VFA2"/>
<reference evidence="1" key="2">
    <citation type="journal article" date="2015" name="Fish Shellfish Immunol.">
        <title>Early steps in the European eel (Anguilla anguilla)-Vibrio vulnificus interaction in the gills: Role of the RtxA13 toxin.</title>
        <authorList>
            <person name="Callol A."/>
            <person name="Pajuelo D."/>
            <person name="Ebbesson L."/>
            <person name="Teles M."/>
            <person name="MacKenzie S."/>
            <person name="Amaro C."/>
        </authorList>
    </citation>
    <scope>NUCLEOTIDE SEQUENCE</scope>
</reference>
<organism evidence="1">
    <name type="scientific">Anguilla anguilla</name>
    <name type="common">European freshwater eel</name>
    <name type="synonym">Muraena anguilla</name>
    <dbReference type="NCBI Taxonomy" id="7936"/>
    <lineage>
        <taxon>Eukaryota</taxon>
        <taxon>Metazoa</taxon>
        <taxon>Chordata</taxon>
        <taxon>Craniata</taxon>
        <taxon>Vertebrata</taxon>
        <taxon>Euteleostomi</taxon>
        <taxon>Actinopterygii</taxon>
        <taxon>Neopterygii</taxon>
        <taxon>Teleostei</taxon>
        <taxon>Anguilliformes</taxon>
        <taxon>Anguillidae</taxon>
        <taxon>Anguilla</taxon>
    </lineage>
</organism>
<dbReference type="EMBL" id="GBXM01031876">
    <property type="protein sequence ID" value="JAH76701.1"/>
    <property type="molecule type" value="Transcribed_RNA"/>
</dbReference>